<dbReference type="InterPro" id="IPR001680">
    <property type="entry name" value="WD40_rpt"/>
</dbReference>
<dbReference type="InParanoid" id="A0A0D0B3S6"/>
<name>A0A0D0B3S6_9AGAM</name>
<proteinExistence type="predicted"/>
<dbReference type="InterPro" id="IPR036322">
    <property type="entry name" value="WD40_repeat_dom_sf"/>
</dbReference>
<dbReference type="InterPro" id="IPR015943">
    <property type="entry name" value="WD40/YVTN_repeat-like_dom_sf"/>
</dbReference>
<evidence type="ECO:0000256" key="3">
    <source>
        <dbReference type="PROSITE-ProRule" id="PRU00221"/>
    </source>
</evidence>
<gene>
    <name evidence="4" type="ORF">CY34DRAFT_802567</name>
</gene>
<feature type="repeat" description="WD" evidence="3">
    <location>
        <begin position="97"/>
        <end position="131"/>
    </location>
</feature>
<evidence type="ECO:0008006" key="6">
    <source>
        <dbReference type="Google" id="ProtNLM"/>
    </source>
</evidence>
<feature type="repeat" description="WD" evidence="3">
    <location>
        <begin position="11"/>
        <end position="52"/>
    </location>
</feature>
<dbReference type="STRING" id="930992.A0A0D0B3S6"/>
<reference evidence="4 5" key="1">
    <citation type="submission" date="2014-04" db="EMBL/GenBank/DDBJ databases">
        <authorList>
            <consortium name="DOE Joint Genome Institute"/>
            <person name="Kuo A."/>
            <person name="Ruytinx J."/>
            <person name="Rineau F."/>
            <person name="Colpaert J."/>
            <person name="Kohler A."/>
            <person name="Nagy L.G."/>
            <person name="Floudas D."/>
            <person name="Copeland A."/>
            <person name="Barry K.W."/>
            <person name="Cichocki N."/>
            <person name="Veneault-Fourrey C."/>
            <person name="LaButti K."/>
            <person name="Lindquist E.A."/>
            <person name="Lipzen A."/>
            <person name="Lundell T."/>
            <person name="Morin E."/>
            <person name="Murat C."/>
            <person name="Sun H."/>
            <person name="Tunlid A."/>
            <person name="Henrissat B."/>
            <person name="Grigoriev I.V."/>
            <person name="Hibbett D.S."/>
            <person name="Martin F."/>
            <person name="Nordberg H.P."/>
            <person name="Cantor M.N."/>
            <person name="Hua S.X."/>
        </authorList>
    </citation>
    <scope>NUCLEOTIDE SEQUENCE [LARGE SCALE GENOMIC DNA]</scope>
    <source>
        <strain evidence="4 5">UH-Slu-Lm8-n1</strain>
    </source>
</reference>
<dbReference type="InterPro" id="IPR020472">
    <property type="entry name" value="WD40_PAC1"/>
</dbReference>
<reference evidence="5" key="2">
    <citation type="submission" date="2015-01" db="EMBL/GenBank/DDBJ databases">
        <title>Evolutionary Origins and Diversification of the Mycorrhizal Mutualists.</title>
        <authorList>
            <consortium name="DOE Joint Genome Institute"/>
            <consortium name="Mycorrhizal Genomics Consortium"/>
            <person name="Kohler A."/>
            <person name="Kuo A."/>
            <person name="Nagy L.G."/>
            <person name="Floudas D."/>
            <person name="Copeland A."/>
            <person name="Barry K.W."/>
            <person name="Cichocki N."/>
            <person name="Veneault-Fourrey C."/>
            <person name="LaButti K."/>
            <person name="Lindquist E.A."/>
            <person name="Lipzen A."/>
            <person name="Lundell T."/>
            <person name="Morin E."/>
            <person name="Murat C."/>
            <person name="Riley R."/>
            <person name="Ohm R."/>
            <person name="Sun H."/>
            <person name="Tunlid A."/>
            <person name="Henrissat B."/>
            <person name="Grigoriev I.V."/>
            <person name="Hibbett D.S."/>
            <person name="Martin F."/>
        </authorList>
    </citation>
    <scope>NUCLEOTIDE SEQUENCE [LARGE SCALE GENOMIC DNA]</scope>
    <source>
        <strain evidence="5">UH-Slu-Lm8-n1</strain>
    </source>
</reference>
<dbReference type="Pfam" id="PF00400">
    <property type="entry name" value="WD40"/>
    <property type="match status" value="3"/>
</dbReference>
<evidence type="ECO:0000313" key="5">
    <source>
        <dbReference type="Proteomes" id="UP000054485"/>
    </source>
</evidence>
<dbReference type="AlphaFoldDB" id="A0A0D0B3S6"/>
<dbReference type="Gene3D" id="2.130.10.10">
    <property type="entry name" value="YVTN repeat-like/Quinoprotein amine dehydrogenase"/>
    <property type="match status" value="1"/>
</dbReference>
<dbReference type="EMBL" id="KN835188">
    <property type="protein sequence ID" value="KIK44579.1"/>
    <property type="molecule type" value="Genomic_DNA"/>
</dbReference>
<dbReference type="PROSITE" id="PS50082">
    <property type="entry name" value="WD_REPEATS_2"/>
    <property type="match status" value="3"/>
</dbReference>
<evidence type="ECO:0000256" key="1">
    <source>
        <dbReference type="ARBA" id="ARBA00022574"/>
    </source>
</evidence>
<keyword evidence="5" id="KW-1185">Reference proteome</keyword>
<dbReference type="SMART" id="SM00320">
    <property type="entry name" value="WD40"/>
    <property type="match status" value="3"/>
</dbReference>
<evidence type="ECO:0000313" key="4">
    <source>
        <dbReference type="EMBL" id="KIK44579.1"/>
    </source>
</evidence>
<dbReference type="GO" id="GO:1990234">
    <property type="term" value="C:transferase complex"/>
    <property type="evidence" value="ECO:0007669"/>
    <property type="project" value="UniProtKB-ARBA"/>
</dbReference>
<dbReference type="InterPro" id="IPR019775">
    <property type="entry name" value="WD40_repeat_CS"/>
</dbReference>
<protein>
    <recommendedName>
        <fullName evidence="6">WD40 repeat-like protein</fullName>
    </recommendedName>
</protein>
<evidence type="ECO:0000256" key="2">
    <source>
        <dbReference type="ARBA" id="ARBA00022737"/>
    </source>
</evidence>
<dbReference type="PROSITE" id="PS00678">
    <property type="entry name" value="WD_REPEATS_1"/>
    <property type="match status" value="2"/>
</dbReference>
<keyword evidence="1 3" id="KW-0853">WD repeat</keyword>
<dbReference type="SUPFAM" id="SSF50978">
    <property type="entry name" value="WD40 repeat-like"/>
    <property type="match status" value="1"/>
</dbReference>
<dbReference type="PANTHER" id="PTHR22847:SF637">
    <property type="entry name" value="WD REPEAT DOMAIN 5B"/>
    <property type="match status" value="1"/>
</dbReference>
<feature type="repeat" description="WD" evidence="3">
    <location>
        <begin position="54"/>
        <end position="95"/>
    </location>
</feature>
<dbReference type="Proteomes" id="UP000054485">
    <property type="component" value="Unassembled WGS sequence"/>
</dbReference>
<sequence>MGTGQASSSPLKDHTSYVLSVAISLDVCRIVSGSRHSTISVWDIGTGELLGAPLQGHTGSINAVVISSDGNHIVSGSDDETVRVWDMLSGEGIGAPFRGHTGRVLSIAISPDGKRIVSGSSDKTIRVWDIDFLNRHRPLCFSSDSIHTLHSASSFLPDSETSAPSGPNEEGWVVGPEGRLLFYIPLHFHPVTYAPGNTLVIPNNALQLDLSHVEHGTSWHKCRT</sequence>
<dbReference type="HOGENOM" id="CLU_000288_57_19_1"/>
<accession>A0A0D0B3S6</accession>
<dbReference type="PANTHER" id="PTHR22847">
    <property type="entry name" value="WD40 REPEAT PROTEIN"/>
    <property type="match status" value="1"/>
</dbReference>
<dbReference type="PRINTS" id="PR00320">
    <property type="entry name" value="GPROTEINBRPT"/>
</dbReference>
<keyword evidence="2" id="KW-0677">Repeat</keyword>
<organism evidence="4 5">
    <name type="scientific">Suillus luteus UH-Slu-Lm8-n1</name>
    <dbReference type="NCBI Taxonomy" id="930992"/>
    <lineage>
        <taxon>Eukaryota</taxon>
        <taxon>Fungi</taxon>
        <taxon>Dikarya</taxon>
        <taxon>Basidiomycota</taxon>
        <taxon>Agaricomycotina</taxon>
        <taxon>Agaricomycetes</taxon>
        <taxon>Agaricomycetidae</taxon>
        <taxon>Boletales</taxon>
        <taxon>Suillineae</taxon>
        <taxon>Suillaceae</taxon>
        <taxon>Suillus</taxon>
    </lineage>
</organism>
<dbReference type="PROSITE" id="PS50294">
    <property type="entry name" value="WD_REPEATS_REGION"/>
    <property type="match status" value="3"/>
</dbReference>
<dbReference type="OrthoDB" id="3267146at2759"/>